<proteinExistence type="predicted"/>
<dbReference type="RefSeq" id="WP_098643626.1">
    <property type="nucleotide sequence ID" value="NZ_NVFS01000091.1"/>
</dbReference>
<dbReference type="EMBL" id="NVOI01000096">
    <property type="protein sequence ID" value="PGG86354.1"/>
    <property type="molecule type" value="Genomic_DNA"/>
</dbReference>
<comment type="caution">
    <text evidence="1">The sequence shown here is derived from an EMBL/GenBank/DDBJ whole genome shotgun (WGS) entry which is preliminary data.</text>
</comment>
<protein>
    <submittedName>
        <fullName evidence="1">Uncharacterized protein</fullName>
    </submittedName>
</protein>
<sequence length="69" mass="8046">MRGNYLYLIEYNSIKFVVSAKGAVEAIDLWIQEKNRENKEDYNLTKEFRPADFSITELVSEDLVIKASE</sequence>
<evidence type="ECO:0000313" key="1">
    <source>
        <dbReference type="EMBL" id="PGG86354.1"/>
    </source>
</evidence>
<dbReference type="Proteomes" id="UP000225320">
    <property type="component" value="Unassembled WGS sequence"/>
</dbReference>
<dbReference type="AlphaFoldDB" id="A0A2B7VPZ0"/>
<organism evidence="1 2">
    <name type="scientific">Bacillus toyonensis</name>
    <dbReference type="NCBI Taxonomy" id="155322"/>
    <lineage>
        <taxon>Bacteria</taxon>
        <taxon>Bacillati</taxon>
        <taxon>Bacillota</taxon>
        <taxon>Bacilli</taxon>
        <taxon>Bacillales</taxon>
        <taxon>Bacillaceae</taxon>
        <taxon>Bacillus</taxon>
        <taxon>Bacillus cereus group</taxon>
    </lineage>
</organism>
<name>A0A2B7VPZ0_9BACI</name>
<evidence type="ECO:0000313" key="2">
    <source>
        <dbReference type="Proteomes" id="UP000225320"/>
    </source>
</evidence>
<reference evidence="1 2" key="1">
    <citation type="submission" date="2017-09" db="EMBL/GenBank/DDBJ databases">
        <title>Large-scale bioinformatics analysis of Bacillus genomes uncovers conserved roles of natural products in bacterial physiology.</title>
        <authorList>
            <consortium name="Agbiome Team Llc"/>
            <person name="Bleich R.M."/>
            <person name="Grubbs K.J."/>
            <person name="Santa Maria K.C."/>
            <person name="Allen S.E."/>
            <person name="Farag S."/>
            <person name="Shank E.A."/>
            <person name="Bowers A."/>
        </authorList>
    </citation>
    <scope>NUCLEOTIDE SEQUENCE [LARGE SCALE GENOMIC DNA]</scope>
    <source>
        <strain evidence="1 2">AFS094862</strain>
    </source>
</reference>
<accession>A0A2B7VPZ0</accession>
<gene>
    <name evidence="1" type="ORF">CON73_23650</name>
</gene>